<dbReference type="InterPro" id="IPR045095">
    <property type="entry name" value="ACDP"/>
</dbReference>
<sequence>MPTNLLLKSSDNIGAGPATVIQDLDTNVELQDSQESRTKNESDRQTKTNSRKSQPTIPPFKKRHRGCSYCILDIENGPIPEFPSNEEVVGVITMEDVIEELLQEEILDETDEYVNIHNRIKINMQASLEKIPSLDSNSSPNSPSVASGLNSTGNDSISSQTPDPGVASSAPPDHAATAGSS</sequence>
<keyword evidence="3" id="KW-1185">Reference proteome</keyword>
<dbReference type="GO" id="GO:0010960">
    <property type="term" value="P:magnesium ion homeostasis"/>
    <property type="evidence" value="ECO:0007669"/>
    <property type="project" value="InterPro"/>
</dbReference>
<accession>A0AAN8W5D1</accession>
<feature type="compositionally biased region" description="Polar residues" evidence="1">
    <location>
        <begin position="145"/>
        <end position="162"/>
    </location>
</feature>
<dbReference type="EMBL" id="JBAMMX010000005">
    <property type="protein sequence ID" value="KAK6939462.1"/>
    <property type="molecule type" value="Genomic_DNA"/>
</dbReference>
<evidence type="ECO:0000256" key="1">
    <source>
        <dbReference type="SAM" id="MobiDB-lite"/>
    </source>
</evidence>
<feature type="region of interest" description="Disordered" evidence="1">
    <location>
        <begin position="29"/>
        <end position="61"/>
    </location>
</feature>
<dbReference type="AlphaFoldDB" id="A0AAN8W5D1"/>
<dbReference type="FunFam" id="3.10.580.10:FF:000079">
    <property type="entry name" value="DUF21 domain-containing protein At1g47330"/>
    <property type="match status" value="1"/>
</dbReference>
<comment type="caution">
    <text evidence="2">The sequence shown here is derived from an EMBL/GenBank/DDBJ whole genome shotgun (WGS) entry which is preliminary data.</text>
</comment>
<proteinExistence type="predicted"/>
<evidence type="ECO:0000313" key="2">
    <source>
        <dbReference type="EMBL" id="KAK6939462.1"/>
    </source>
</evidence>
<dbReference type="GO" id="GO:0030026">
    <property type="term" value="P:intracellular manganese ion homeostasis"/>
    <property type="evidence" value="ECO:0007669"/>
    <property type="project" value="TreeGrafter"/>
</dbReference>
<gene>
    <name evidence="2" type="ORF">RJ641_028993</name>
</gene>
<evidence type="ECO:0000313" key="3">
    <source>
        <dbReference type="Proteomes" id="UP001370490"/>
    </source>
</evidence>
<organism evidence="2 3">
    <name type="scientific">Dillenia turbinata</name>
    <dbReference type="NCBI Taxonomy" id="194707"/>
    <lineage>
        <taxon>Eukaryota</taxon>
        <taxon>Viridiplantae</taxon>
        <taxon>Streptophyta</taxon>
        <taxon>Embryophyta</taxon>
        <taxon>Tracheophyta</taxon>
        <taxon>Spermatophyta</taxon>
        <taxon>Magnoliopsida</taxon>
        <taxon>eudicotyledons</taxon>
        <taxon>Gunneridae</taxon>
        <taxon>Pentapetalae</taxon>
        <taxon>Dilleniales</taxon>
        <taxon>Dilleniaceae</taxon>
        <taxon>Dillenia</taxon>
    </lineage>
</organism>
<dbReference type="GO" id="GO:0005737">
    <property type="term" value="C:cytoplasm"/>
    <property type="evidence" value="ECO:0007669"/>
    <property type="project" value="TreeGrafter"/>
</dbReference>
<feature type="region of interest" description="Disordered" evidence="1">
    <location>
        <begin position="132"/>
        <end position="181"/>
    </location>
</feature>
<protein>
    <submittedName>
        <fullName evidence="2">Uncharacterized protein</fullName>
    </submittedName>
</protein>
<dbReference type="PANTHER" id="PTHR12064">
    <property type="entry name" value="METAL TRANSPORTER CNNM"/>
    <property type="match status" value="1"/>
</dbReference>
<dbReference type="InterPro" id="IPR046342">
    <property type="entry name" value="CBS_dom_sf"/>
</dbReference>
<reference evidence="2 3" key="1">
    <citation type="submission" date="2023-12" db="EMBL/GenBank/DDBJ databases">
        <title>A high-quality genome assembly for Dillenia turbinata (Dilleniales).</title>
        <authorList>
            <person name="Chanderbali A."/>
        </authorList>
    </citation>
    <scope>NUCLEOTIDE SEQUENCE [LARGE SCALE GENOMIC DNA]</scope>
    <source>
        <strain evidence="2">LSX21</strain>
        <tissue evidence="2">Leaf</tissue>
    </source>
</reference>
<dbReference type="Proteomes" id="UP001370490">
    <property type="component" value="Unassembled WGS sequence"/>
</dbReference>
<dbReference type="Gene3D" id="3.10.580.10">
    <property type="entry name" value="CBS-domain"/>
    <property type="match status" value="1"/>
</dbReference>
<name>A0AAN8W5D1_9MAGN</name>
<dbReference type="PANTHER" id="PTHR12064:SF76">
    <property type="entry name" value="CNNM TRANSMEMBRANE DOMAIN-CONTAINING PROTEIN"/>
    <property type="match status" value="1"/>
</dbReference>
<feature type="compositionally biased region" description="Basic and acidic residues" evidence="1">
    <location>
        <begin position="34"/>
        <end position="46"/>
    </location>
</feature>